<evidence type="ECO:0000256" key="5">
    <source>
        <dbReference type="ARBA" id="ARBA00038359"/>
    </source>
</evidence>
<keyword evidence="3 7" id="KW-1133">Transmembrane helix</keyword>
<feature type="transmembrane region" description="Helical" evidence="7">
    <location>
        <begin position="123"/>
        <end position="145"/>
    </location>
</feature>
<comment type="similarity">
    <text evidence="5">Belongs to the SAT4 family.</text>
</comment>
<evidence type="ECO:0000313" key="9">
    <source>
        <dbReference type="EMBL" id="KAL1609045.1"/>
    </source>
</evidence>
<keyword evidence="2 7" id="KW-0812">Transmembrane</keyword>
<reference evidence="9 10" key="1">
    <citation type="submission" date="2024-02" db="EMBL/GenBank/DDBJ databases">
        <title>De novo assembly and annotation of 12 fungi associated with fruit tree decline syndrome in Ontario, Canada.</title>
        <authorList>
            <person name="Sulman M."/>
            <person name="Ellouze W."/>
            <person name="Ilyukhin E."/>
        </authorList>
    </citation>
    <scope>NUCLEOTIDE SEQUENCE [LARGE SCALE GENOMIC DNA]</scope>
    <source>
        <strain evidence="9 10">M97-236</strain>
    </source>
</reference>
<evidence type="ECO:0000256" key="7">
    <source>
        <dbReference type="SAM" id="Phobius"/>
    </source>
</evidence>
<protein>
    <recommendedName>
        <fullName evidence="8">Rhodopsin domain-containing protein</fullName>
    </recommendedName>
</protein>
<evidence type="ECO:0000256" key="3">
    <source>
        <dbReference type="ARBA" id="ARBA00022989"/>
    </source>
</evidence>
<feature type="transmembrane region" description="Helical" evidence="7">
    <location>
        <begin position="14"/>
        <end position="36"/>
    </location>
</feature>
<evidence type="ECO:0000313" key="10">
    <source>
        <dbReference type="Proteomes" id="UP001521222"/>
    </source>
</evidence>
<proteinExistence type="inferred from homology"/>
<organism evidence="9 10">
    <name type="scientific">Nothophoma quercina</name>
    <dbReference type="NCBI Taxonomy" id="749835"/>
    <lineage>
        <taxon>Eukaryota</taxon>
        <taxon>Fungi</taxon>
        <taxon>Dikarya</taxon>
        <taxon>Ascomycota</taxon>
        <taxon>Pezizomycotina</taxon>
        <taxon>Dothideomycetes</taxon>
        <taxon>Pleosporomycetidae</taxon>
        <taxon>Pleosporales</taxon>
        <taxon>Pleosporineae</taxon>
        <taxon>Didymellaceae</taxon>
        <taxon>Nothophoma</taxon>
    </lineage>
</organism>
<dbReference type="PANTHER" id="PTHR33048:SF149">
    <property type="entry name" value="UBID FAMILY DECARBOXYLASE"/>
    <property type="match status" value="1"/>
</dbReference>
<dbReference type="InterPro" id="IPR049326">
    <property type="entry name" value="Rhodopsin_dom_fungi"/>
</dbReference>
<dbReference type="Pfam" id="PF20684">
    <property type="entry name" value="Fung_rhodopsin"/>
    <property type="match status" value="1"/>
</dbReference>
<feature type="compositionally biased region" description="Polar residues" evidence="6">
    <location>
        <begin position="177"/>
        <end position="188"/>
    </location>
</feature>
<feature type="region of interest" description="Disordered" evidence="6">
    <location>
        <begin position="177"/>
        <end position="226"/>
    </location>
</feature>
<gene>
    <name evidence="9" type="ORF">SLS59_001408</name>
</gene>
<evidence type="ECO:0000256" key="1">
    <source>
        <dbReference type="ARBA" id="ARBA00004141"/>
    </source>
</evidence>
<comment type="caution">
    <text evidence="9">The sequence shown here is derived from an EMBL/GenBank/DDBJ whole genome shotgun (WGS) entry which is preliminary data.</text>
</comment>
<dbReference type="Proteomes" id="UP001521222">
    <property type="component" value="Unassembled WGS sequence"/>
</dbReference>
<feature type="domain" description="Rhodopsin" evidence="8">
    <location>
        <begin position="1"/>
        <end position="147"/>
    </location>
</feature>
<evidence type="ECO:0000256" key="6">
    <source>
        <dbReference type="SAM" id="MobiDB-lite"/>
    </source>
</evidence>
<evidence type="ECO:0000256" key="2">
    <source>
        <dbReference type="ARBA" id="ARBA00022692"/>
    </source>
</evidence>
<dbReference type="EMBL" id="JAKIXB020000004">
    <property type="protein sequence ID" value="KAL1609045.1"/>
    <property type="molecule type" value="Genomic_DNA"/>
</dbReference>
<keyword evidence="4 7" id="KW-0472">Membrane</keyword>
<evidence type="ECO:0000259" key="8">
    <source>
        <dbReference type="Pfam" id="PF20684"/>
    </source>
</evidence>
<comment type="subcellular location">
    <subcellularLocation>
        <location evidence="1">Membrane</location>
        <topology evidence="1">Multi-pass membrane protein</topology>
    </subcellularLocation>
</comment>
<sequence length="273" mass="31157">MYFRMTAVLPQRKLVVATSIYVAVTFVIMEILYFGVWCRPFNQYFAVPTNSTTNHLITNAVFNISSDIIILSIPMPLLFKVRLPKKNKLVLIGIFLIGLFTVVAAALNKYYSFSNPFGTDWVLWYLRESYTALLCANLPLTYPLIQRIFKLRNWNSYTGESHSIQAAGTRGTNTLGTARSHSHWVSQSKKSKTRSKHFRDDLRSAESQEDINDPFRNPSADTGPQFITSAIEMDGVENNSYEKSLTDFSIDSPMSWRTEEARKKDFNYNPSAT</sequence>
<accession>A0ABR3RXA8</accession>
<evidence type="ECO:0000256" key="4">
    <source>
        <dbReference type="ARBA" id="ARBA00023136"/>
    </source>
</evidence>
<dbReference type="InterPro" id="IPR052337">
    <property type="entry name" value="SAT4-like"/>
</dbReference>
<feature type="transmembrane region" description="Helical" evidence="7">
    <location>
        <begin position="89"/>
        <end position="111"/>
    </location>
</feature>
<name>A0ABR3RXA8_9PLEO</name>
<dbReference type="PANTHER" id="PTHR33048">
    <property type="entry name" value="PTH11-LIKE INTEGRAL MEMBRANE PROTEIN (AFU_ORTHOLOGUE AFUA_5G11245)"/>
    <property type="match status" value="1"/>
</dbReference>
<keyword evidence="10" id="KW-1185">Reference proteome</keyword>